<accession>A0ACC2GNY9</accession>
<protein>
    <submittedName>
        <fullName evidence="1">Uncharacterized protein</fullName>
    </submittedName>
</protein>
<sequence>MGTRRPPRNPIDKFNPSNQSTFDRNLQPISRISRETSPRSGTMDRMDTERERIREEEWRRERLKDKNRNRETEMELVLREKDRAPGFRVRQEDKEWRERRELERRINGRRTSNLEVWKDRETEQETKKGDTFPRMTMHIKDRDRRISQFLAKDVGKEGTKLLVRQKGTEIDYRDSEREREANLLRYKDAERDLLRYRDRGREKERVRAKEEGEKNGGRPKDGETVRWREGEARPGFRERRERDSEGNDLWGKMERSVDGVRERPILSKSEREERFTLLPKRKDGNTQSDSERGDKDKREGRREGSREGSNGGQGVTRSEGDSDEEKRRKRVRDDNREDNYKHSKSEGDDGCADWEGLRKKEREIQRWIEGKMYQEKDGERESERQSARDRDRDELRGRDGLRENRDG</sequence>
<proteinExistence type="predicted"/>
<keyword evidence="2" id="KW-1185">Reference proteome</keyword>
<gene>
    <name evidence="1" type="ORF">DPEC_G00143690</name>
</gene>
<evidence type="ECO:0000313" key="1">
    <source>
        <dbReference type="EMBL" id="KAJ8005153.1"/>
    </source>
</evidence>
<dbReference type="Proteomes" id="UP001157502">
    <property type="component" value="Chromosome 11"/>
</dbReference>
<feature type="non-terminal residue" evidence="1">
    <location>
        <position position="407"/>
    </location>
</feature>
<organism evidence="1 2">
    <name type="scientific">Dallia pectoralis</name>
    <name type="common">Alaska blackfish</name>
    <dbReference type="NCBI Taxonomy" id="75939"/>
    <lineage>
        <taxon>Eukaryota</taxon>
        <taxon>Metazoa</taxon>
        <taxon>Chordata</taxon>
        <taxon>Craniata</taxon>
        <taxon>Vertebrata</taxon>
        <taxon>Euteleostomi</taxon>
        <taxon>Actinopterygii</taxon>
        <taxon>Neopterygii</taxon>
        <taxon>Teleostei</taxon>
        <taxon>Protacanthopterygii</taxon>
        <taxon>Esociformes</taxon>
        <taxon>Umbridae</taxon>
        <taxon>Dallia</taxon>
    </lineage>
</organism>
<comment type="caution">
    <text evidence="1">The sequence shown here is derived from an EMBL/GenBank/DDBJ whole genome shotgun (WGS) entry which is preliminary data.</text>
</comment>
<dbReference type="EMBL" id="CM055738">
    <property type="protein sequence ID" value="KAJ8005153.1"/>
    <property type="molecule type" value="Genomic_DNA"/>
</dbReference>
<name>A0ACC2GNY9_DALPE</name>
<reference evidence="1" key="1">
    <citation type="submission" date="2021-05" db="EMBL/GenBank/DDBJ databases">
        <authorList>
            <person name="Pan Q."/>
            <person name="Jouanno E."/>
            <person name="Zahm M."/>
            <person name="Klopp C."/>
            <person name="Cabau C."/>
            <person name="Louis A."/>
            <person name="Berthelot C."/>
            <person name="Parey E."/>
            <person name="Roest Crollius H."/>
            <person name="Montfort J."/>
            <person name="Robinson-Rechavi M."/>
            <person name="Bouchez O."/>
            <person name="Lampietro C."/>
            <person name="Lopez Roques C."/>
            <person name="Donnadieu C."/>
            <person name="Postlethwait J."/>
            <person name="Bobe J."/>
            <person name="Dillon D."/>
            <person name="Chandos A."/>
            <person name="von Hippel F."/>
            <person name="Guiguen Y."/>
        </authorList>
    </citation>
    <scope>NUCLEOTIDE SEQUENCE</scope>
    <source>
        <strain evidence="1">YG-Jan2019</strain>
    </source>
</reference>
<evidence type="ECO:0000313" key="2">
    <source>
        <dbReference type="Proteomes" id="UP001157502"/>
    </source>
</evidence>